<sequence length="338" mass="36258">MSDKLGPDPEKILRYSFAYAPPLMIEAAVRLNVFDALADGPRNLDDLAKTVGADRRGLRILLNGLAGLELVTKPAADSYGLTPEADAFLVSSRPAFLGGFFRHTSTQLMPKWLRLTDVVRDGRTPEEVNLESDGAAFFEQFVEDIFPLSRPAAMAFADREGLAAAGGPISVLDVGAGSGVWSVSLAEKSPRVRATAVDWPAVLKVTRRIAERHGVADRFTFSPGDFSVADFGTGHQYATIGHILHSEGPTRSQALLKKVFDALAPGGKVVITEWLVDEGRTGPLPSLIFAVNMLVNTTEGDTFSFPEIAGWLAAAGFVDAKLIDDLRCPSPIIVATKP</sequence>
<dbReference type="EMBL" id="CP019082">
    <property type="protein sequence ID" value="APW61825.1"/>
    <property type="molecule type" value="Genomic_DNA"/>
</dbReference>
<dbReference type="GO" id="GO:0008171">
    <property type="term" value="F:O-methyltransferase activity"/>
    <property type="evidence" value="ECO:0007669"/>
    <property type="project" value="InterPro"/>
</dbReference>
<dbReference type="KEGG" id="pbor:BSF38_03354"/>
<name>A0A1U7CSA6_9BACT</name>
<evidence type="ECO:0000256" key="3">
    <source>
        <dbReference type="ARBA" id="ARBA00022691"/>
    </source>
</evidence>
<reference evidence="8" key="1">
    <citation type="submission" date="2016-12" db="EMBL/GenBank/DDBJ databases">
        <title>Comparative genomics of four Isosphaeraceae planctomycetes: a common pool of plasmids and glycoside hydrolase genes.</title>
        <authorList>
            <person name="Ivanova A."/>
        </authorList>
    </citation>
    <scope>NUCLEOTIDE SEQUENCE [LARGE SCALE GENOMIC DNA]</scope>
    <source>
        <strain evidence="8">PX4</strain>
    </source>
</reference>
<keyword evidence="3" id="KW-0949">S-adenosyl-L-methionine</keyword>
<accession>A0A1U7CSA6</accession>
<dbReference type="InterPro" id="IPR012967">
    <property type="entry name" value="COMT_dimerisation"/>
</dbReference>
<dbReference type="CDD" id="cd02440">
    <property type="entry name" value="AdoMet_MTases"/>
    <property type="match status" value="1"/>
</dbReference>
<dbReference type="PROSITE" id="PS51683">
    <property type="entry name" value="SAM_OMT_II"/>
    <property type="match status" value="1"/>
</dbReference>
<dbReference type="PANTHER" id="PTHR43712:SF2">
    <property type="entry name" value="O-METHYLTRANSFERASE CICE"/>
    <property type="match status" value="1"/>
</dbReference>
<feature type="domain" description="O-methyltransferase dimerisation" evidence="6">
    <location>
        <begin position="14"/>
        <end position="91"/>
    </location>
</feature>
<proteinExistence type="predicted"/>
<dbReference type="PANTHER" id="PTHR43712">
    <property type="entry name" value="PUTATIVE (AFU_ORTHOLOGUE AFUA_4G14580)-RELATED"/>
    <property type="match status" value="1"/>
</dbReference>
<keyword evidence="2 7" id="KW-0808">Transferase</keyword>
<organism evidence="7 8">
    <name type="scientific">Paludisphaera borealis</name>
    <dbReference type="NCBI Taxonomy" id="1387353"/>
    <lineage>
        <taxon>Bacteria</taxon>
        <taxon>Pseudomonadati</taxon>
        <taxon>Planctomycetota</taxon>
        <taxon>Planctomycetia</taxon>
        <taxon>Isosphaerales</taxon>
        <taxon>Isosphaeraceae</taxon>
        <taxon>Paludisphaera</taxon>
    </lineage>
</organism>
<evidence type="ECO:0000313" key="8">
    <source>
        <dbReference type="Proteomes" id="UP000186309"/>
    </source>
</evidence>
<evidence type="ECO:0000256" key="2">
    <source>
        <dbReference type="ARBA" id="ARBA00022679"/>
    </source>
</evidence>
<dbReference type="Pfam" id="PF00891">
    <property type="entry name" value="Methyltransf_2"/>
    <property type="match status" value="1"/>
</dbReference>
<dbReference type="AlphaFoldDB" id="A0A1U7CSA6"/>
<dbReference type="SUPFAM" id="SSF53335">
    <property type="entry name" value="S-adenosyl-L-methionine-dependent methyltransferases"/>
    <property type="match status" value="1"/>
</dbReference>
<keyword evidence="1 7" id="KW-0489">Methyltransferase</keyword>
<gene>
    <name evidence="7" type="primary">aziB2</name>
    <name evidence="7" type="ORF">BSF38_03354</name>
</gene>
<dbReference type="InterPro" id="IPR001077">
    <property type="entry name" value="COMT_C"/>
</dbReference>
<dbReference type="SUPFAM" id="SSF46785">
    <property type="entry name" value="Winged helix' DNA-binding domain"/>
    <property type="match status" value="1"/>
</dbReference>
<dbReference type="RefSeq" id="WP_076347477.1">
    <property type="nucleotide sequence ID" value="NZ_CP019082.1"/>
</dbReference>
<feature type="domain" description="O-methyltransferase C-terminal" evidence="5">
    <location>
        <begin position="170"/>
        <end position="317"/>
    </location>
</feature>
<evidence type="ECO:0000259" key="5">
    <source>
        <dbReference type="Pfam" id="PF00891"/>
    </source>
</evidence>
<dbReference type="Proteomes" id="UP000186309">
    <property type="component" value="Chromosome"/>
</dbReference>
<dbReference type="Gene3D" id="3.40.50.150">
    <property type="entry name" value="Vaccinia Virus protein VP39"/>
    <property type="match status" value="1"/>
</dbReference>
<dbReference type="InterPro" id="IPR036390">
    <property type="entry name" value="WH_DNA-bd_sf"/>
</dbReference>
<evidence type="ECO:0000313" key="7">
    <source>
        <dbReference type="EMBL" id="APW61825.1"/>
    </source>
</evidence>
<evidence type="ECO:0000256" key="4">
    <source>
        <dbReference type="PIRSR" id="PIRSR005739-1"/>
    </source>
</evidence>
<dbReference type="GO" id="GO:0046983">
    <property type="term" value="F:protein dimerization activity"/>
    <property type="evidence" value="ECO:0007669"/>
    <property type="project" value="InterPro"/>
</dbReference>
<evidence type="ECO:0000259" key="6">
    <source>
        <dbReference type="Pfam" id="PF08100"/>
    </source>
</evidence>
<keyword evidence="8" id="KW-1185">Reference proteome</keyword>
<evidence type="ECO:0000256" key="1">
    <source>
        <dbReference type="ARBA" id="ARBA00022603"/>
    </source>
</evidence>
<dbReference type="Pfam" id="PF08100">
    <property type="entry name" value="Dimerisation"/>
    <property type="match status" value="1"/>
</dbReference>
<dbReference type="EC" id="2.1.1.302" evidence="7"/>
<dbReference type="Gene3D" id="1.10.10.10">
    <property type="entry name" value="Winged helix-like DNA-binding domain superfamily/Winged helix DNA-binding domain"/>
    <property type="match status" value="1"/>
</dbReference>
<dbReference type="InterPro" id="IPR036388">
    <property type="entry name" value="WH-like_DNA-bd_sf"/>
</dbReference>
<dbReference type="InterPro" id="IPR016461">
    <property type="entry name" value="COMT-like"/>
</dbReference>
<dbReference type="PIRSF" id="PIRSF005739">
    <property type="entry name" value="O-mtase"/>
    <property type="match status" value="1"/>
</dbReference>
<feature type="active site" description="Proton acceptor" evidence="4">
    <location>
        <position position="245"/>
    </location>
</feature>
<dbReference type="GO" id="GO:0032259">
    <property type="term" value="P:methylation"/>
    <property type="evidence" value="ECO:0007669"/>
    <property type="project" value="UniProtKB-KW"/>
</dbReference>
<dbReference type="InterPro" id="IPR029063">
    <property type="entry name" value="SAM-dependent_MTases_sf"/>
</dbReference>
<protein>
    <submittedName>
        <fullName evidence="7">3-hydroxy-5-methyl-1-naphthoate 3-O-methyltransferase</fullName>
        <ecNumber evidence="7">2.1.1.302</ecNumber>
    </submittedName>
</protein>